<accession>A0A9J5XWW1</accession>
<keyword evidence="2" id="KW-1185">Reference proteome</keyword>
<reference evidence="1 2" key="1">
    <citation type="submission" date="2020-09" db="EMBL/GenBank/DDBJ databases">
        <title>De no assembly of potato wild relative species, Solanum commersonii.</title>
        <authorList>
            <person name="Cho K."/>
        </authorList>
    </citation>
    <scope>NUCLEOTIDE SEQUENCE [LARGE SCALE GENOMIC DNA]</scope>
    <source>
        <strain evidence="1">LZ3.2</strain>
        <tissue evidence="1">Leaf</tissue>
    </source>
</reference>
<dbReference type="Proteomes" id="UP000824120">
    <property type="component" value="Chromosome 8"/>
</dbReference>
<comment type="caution">
    <text evidence="1">The sequence shown here is derived from an EMBL/GenBank/DDBJ whole genome shotgun (WGS) entry which is preliminary data.</text>
</comment>
<proteinExistence type="predicted"/>
<evidence type="ECO:0000313" key="1">
    <source>
        <dbReference type="EMBL" id="KAG5591684.1"/>
    </source>
</evidence>
<protein>
    <submittedName>
        <fullName evidence="1">Uncharacterized protein</fullName>
    </submittedName>
</protein>
<sequence>MFGDPEFRRDFCQKFSWTSVKTLVIEPVGPDGWSRRENRPIFKVKQAPEKLKPLFADFSCSIILAVEPVGLDGQIGPFSRSKEPRAGRPLRHLLLSHLVPTGKPTDLKCQTSPEQVNPSLCQNFMCYSPWIFVDLEFLNDFCQIFSFTSVKTLAIELVGPDGQTGPLSRSNKP</sequence>
<name>A0A9J5XWW1_SOLCO</name>
<evidence type="ECO:0000313" key="2">
    <source>
        <dbReference type="Proteomes" id="UP000824120"/>
    </source>
</evidence>
<dbReference type="AlphaFoldDB" id="A0A9J5XWW1"/>
<gene>
    <name evidence="1" type="ORF">H5410_042198</name>
</gene>
<organism evidence="1 2">
    <name type="scientific">Solanum commersonii</name>
    <name type="common">Commerson's wild potato</name>
    <name type="synonym">Commerson's nightshade</name>
    <dbReference type="NCBI Taxonomy" id="4109"/>
    <lineage>
        <taxon>Eukaryota</taxon>
        <taxon>Viridiplantae</taxon>
        <taxon>Streptophyta</taxon>
        <taxon>Embryophyta</taxon>
        <taxon>Tracheophyta</taxon>
        <taxon>Spermatophyta</taxon>
        <taxon>Magnoliopsida</taxon>
        <taxon>eudicotyledons</taxon>
        <taxon>Gunneridae</taxon>
        <taxon>Pentapetalae</taxon>
        <taxon>asterids</taxon>
        <taxon>lamiids</taxon>
        <taxon>Solanales</taxon>
        <taxon>Solanaceae</taxon>
        <taxon>Solanoideae</taxon>
        <taxon>Solaneae</taxon>
        <taxon>Solanum</taxon>
    </lineage>
</organism>
<dbReference type="EMBL" id="JACXVP010000008">
    <property type="protein sequence ID" value="KAG5591684.1"/>
    <property type="molecule type" value="Genomic_DNA"/>
</dbReference>